<evidence type="ECO:0008006" key="3">
    <source>
        <dbReference type="Google" id="ProtNLM"/>
    </source>
</evidence>
<dbReference type="Gene3D" id="2.60.120.10">
    <property type="entry name" value="Jelly Rolls"/>
    <property type="match status" value="1"/>
</dbReference>
<accession>A0A9W6JGB9</accession>
<dbReference type="InterPro" id="IPR018490">
    <property type="entry name" value="cNMP-bd_dom_sf"/>
</dbReference>
<comment type="caution">
    <text evidence="1">The sequence shown here is derived from an EMBL/GenBank/DDBJ whole genome shotgun (WGS) entry which is preliminary data.</text>
</comment>
<organism evidence="1 2">
    <name type="scientific">Methylopila jiangsuensis</name>
    <dbReference type="NCBI Taxonomy" id="586230"/>
    <lineage>
        <taxon>Bacteria</taxon>
        <taxon>Pseudomonadati</taxon>
        <taxon>Pseudomonadota</taxon>
        <taxon>Alphaproteobacteria</taxon>
        <taxon>Hyphomicrobiales</taxon>
        <taxon>Methylopilaceae</taxon>
        <taxon>Methylopila</taxon>
    </lineage>
</organism>
<name>A0A9W6JGB9_9HYPH</name>
<dbReference type="AlphaFoldDB" id="A0A9W6JGB9"/>
<dbReference type="Proteomes" id="UP001143364">
    <property type="component" value="Unassembled WGS sequence"/>
</dbReference>
<dbReference type="SUPFAM" id="SSF51206">
    <property type="entry name" value="cAMP-binding domain-like"/>
    <property type="match status" value="1"/>
</dbReference>
<sequence length="152" mass="16586">MIMPLPLSDQLAGLPVFSAFAPSTLAALAENGTERAAAAGETLLSRDRDVDSFLFLLEGRWTMRRFVRGVAEPLVWRDEEPGAWASGVAALEAIAPTDLFADRPCRVLDAPRALAHGLMAEDPAFAARILRDIHRWSERLSVHAALMRARGP</sequence>
<keyword evidence="2" id="KW-1185">Reference proteome</keyword>
<reference evidence="1" key="1">
    <citation type="journal article" date="2014" name="Int. J. Syst. Evol. Microbiol.">
        <title>Complete genome sequence of Corynebacterium casei LMG S-19264T (=DSM 44701T), isolated from a smear-ripened cheese.</title>
        <authorList>
            <consortium name="US DOE Joint Genome Institute (JGI-PGF)"/>
            <person name="Walter F."/>
            <person name="Albersmeier A."/>
            <person name="Kalinowski J."/>
            <person name="Ruckert C."/>
        </authorList>
    </citation>
    <scope>NUCLEOTIDE SEQUENCE</scope>
    <source>
        <strain evidence="1">VKM B-2555</strain>
    </source>
</reference>
<evidence type="ECO:0000313" key="1">
    <source>
        <dbReference type="EMBL" id="GLK77086.1"/>
    </source>
</evidence>
<proteinExistence type="predicted"/>
<reference evidence="1" key="2">
    <citation type="submission" date="2023-01" db="EMBL/GenBank/DDBJ databases">
        <authorList>
            <person name="Sun Q."/>
            <person name="Evtushenko L."/>
        </authorList>
    </citation>
    <scope>NUCLEOTIDE SEQUENCE</scope>
    <source>
        <strain evidence="1">VKM B-2555</strain>
    </source>
</reference>
<dbReference type="InterPro" id="IPR014710">
    <property type="entry name" value="RmlC-like_jellyroll"/>
</dbReference>
<evidence type="ECO:0000313" key="2">
    <source>
        <dbReference type="Proteomes" id="UP001143364"/>
    </source>
</evidence>
<dbReference type="EMBL" id="BSFK01000010">
    <property type="protein sequence ID" value="GLK77086.1"/>
    <property type="molecule type" value="Genomic_DNA"/>
</dbReference>
<gene>
    <name evidence="1" type="ORF">GCM10008171_23400</name>
</gene>
<protein>
    <recommendedName>
        <fullName evidence="3">Cyclic nucleotide-binding domain-containing protein</fullName>
    </recommendedName>
</protein>